<keyword evidence="5" id="KW-1185">Reference proteome</keyword>
<gene>
    <name evidence="4" type="ORF">J0P97_05910</name>
</gene>
<dbReference type="PANTHER" id="PTHR43685">
    <property type="entry name" value="GLYCOSYLTRANSFERASE"/>
    <property type="match status" value="1"/>
</dbReference>
<dbReference type="CDD" id="cd00761">
    <property type="entry name" value="Glyco_tranf_GTA_type"/>
    <property type="match status" value="1"/>
</dbReference>
<dbReference type="SUPFAM" id="SSF53448">
    <property type="entry name" value="Nucleotide-diphospho-sugar transferases"/>
    <property type="match status" value="2"/>
</dbReference>
<dbReference type="InterPro" id="IPR050834">
    <property type="entry name" value="Glycosyltransf_2"/>
</dbReference>
<dbReference type="Pfam" id="PF00535">
    <property type="entry name" value="Glycos_transf_2"/>
    <property type="match status" value="2"/>
</dbReference>
<name>A0ABS5XTX9_9MICO</name>
<evidence type="ECO:0000259" key="3">
    <source>
        <dbReference type="Pfam" id="PF13524"/>
    </source>
</evidence>
<feature type="domain" description="Glycosyltransferase 2-like" evidence="2">
    <location>
        <begin position="261"/>
        <end position="370"/>
    </location>
</feature>
<accession>A0ABS5XTX9</accession>
<dbReference type="Proteomes" id="UP000740605">
    <property type="component" value="Unassembled WGS sequence"/>
</dbReference>
<evidence type="ECO:0000313" key="5">
    <source>
        <dbReference type="Proteomes" id="UP000740605"/>
    </source>
</evidence>
<evidence type="ECO:0000313" key="4">
    <source>
        <dbReference type="EMBL" id="MBT8797604.1"/>
    </source>
</evidence>
<comment type="caution">
    <text evidence="4">The sequence shown here is derived from an EMBL/GenBank/DDBJ whole genome shotgun (WGS) entry which is preliminary data.</text>
</comment>
<dbReference type="RefSeq" id="WP_215486845.1">
    <property type="nucleotide sequence ID" value="NZ_JAFLHG010000004.1"/>
</dbReference>
<organism evidence="4 5">
    <name type="scientific">Microbacterium flavum</name>
    <dbReference type="NCBI Taxonomy" id="415216"/>
    <lineage>
        <taxon>Bacteria</taxon>
        <taxon>Bacillati</taxon>
        <taxon>Actinomycetota</taxon>
        <taxon>Actinomycetes</taxon>
        <taxon>Micrococcales</taxon>
        <taxon>Microbacteriaceae</taxon>
        <taxon>Microbacterium</taxon>
    </lineage>
</organism>
<feature type="domain" description="Glycosyltransferase 2-like" evidence="2">
    <location>
        <begin position="13"/>
        <end position="139"/>
    </location>
</feature>
<dbReference type="InterPro" id="IPR001173">
    <property type="entry name" value="Glyco_trans_2-like"/>
</dbReference>
<dbReference type="EMBL" id="JAFLHG010000004">
    <property type="protein sequence ID" value="MBT8797604.1"/>
    <property type="molecule type" value="Genomic_DNA"/>
</dbReference>
<dbReference type="SUPFAM" id="SSF53756">
    <property type="entry name" value="UDP-Glycosyltransferase/glycogen phosphorylase"/>
    <property type="match status" value="1"/>
</dbReference>
<dbReference type="InterPro" id="IPR055259">
    <property type="entry name" value="YkvP/CgeB_Glyco_trans-like"/>
</dbReference>
<evidence type="ECO:0000259" key="2">
    <source>
        <dbReference type="Pfam" id="PF00535"/>
    </source>
</evidence>
<reference evidence="4 5" key="1">
    <citation type="submission" date="2021-03" db="EMBL/GenBank/DDBJ databases">
        <title>Microbacterium pauli sp. nov., isolated from microfiltered milk.</title>
        <authorList>
            <person name="Bellassi P."/>
            <person name="Fontana A."/>
            <person name="Callegari M.L."/>
            <person name="Lorenzo M."/>
            <person name="Cappa F."/>
        </authorList>
    </citation>
    <scope>NUCLEOTIDE SEQUENCE [LARGE SCALE GENOMIC DNA]</scope>
    <source>
        <strain evidence="4 5">DSM 18909</strain>
    </source>
</reference>
<dbReference type="Gene3D" id="3.90.550.10">
    <property type="entry name" value="Spore Coat Polysaccharide Biosynthesis Protein SpsA, Chain A"/>
    <property type="match status" value="2"/>
</dbReference>
<dbReference type="Pfam" id="PF13524">
    <property type="entry name" value="Glyco_trans_1_2"/>
    <property type="match status" value="1"/>
</dbReference>
<dbReference type="PANTHER" id="PTHR43685:SF2">
    <property type="entry name" value="GLYCOSYLTRANSFERASE 2-LIKE DOMAIN-CONTAINING PROTEIN"/>
    <property type="match status" value="1"/>
</dbReference>
<sequence>MPSPATRGDSLVSAIMVVSTSEESVGEAIESFLAQTYARFELIVVDVTSADHTREIIDDHARRDARVRRVDGSRGDRGEARRVGLRESAGDFVTFLDGDHTWSRRFLELSLGALERAPEAVASHAAVRRRNDEGEIEYQGGKVQLAELEFANPVDLTVLLARSAPLRQIAGHADRESWSDRELVSHLAKAGELEYLPFIGADEDVSAAGPHVSPDESARWRSIMERPHLSEASPERDAPRPRVPDRTSLVVVVDGSIGHAARSVDRALHTFTGDLDIVLVDTDSSAAVGRRLLLRYIGESRVQYLRLPTSTGFASAANYGFWHATGARVAFLDSDSDPRDGWLDELCQELRNTGARAAQALIVNADYTVRHAGYAFYEGVPLPSALLTGLTIDDALAADTDDLTAVSAVGGLFDADFFAKLSGFDPLYADGMEDVDLCLRGRRDIPHVRFACVPRALVVREPSAAGSQKPRRVASRRFAERWGDQSHRDDRRRYLSISMTVTGFASVLDGRHPTAIPVLARAVDAHRDLTAASLRWAIKTGAPCTRGGDHWGDVAFADDLARALRGRGHDAVVDRYEAWDRATSYLDDVVLTLRGRHPIPPQPGALNILWVISRPDLVTVEEVRSYDLVFAASQKWSRWMTERSGRTVEPLLQATAPERFHADVVPVDRPDDIIFVGGSHGHEFGRAIVGLALEADAPVGLWGPGWGKLAPPHAVRDGYLDFDDLPRAYRAANIVLNDHYPDMAGWAFINNRMFDAVACGTPVISDAIEGLELFEGAVETADSVERMRELVNDRSWIPSSENMAHIASRIRTEHSFDARAGHLIAAVRSARATPV</sequence>
<feature type="region of interest" description="Disordered" evidence="1">
    <location>
        <begin position="225"/>
        <end position="244"/>
    </location>
</feature>
<dbReference type="InterPro" id="IPR029044">
    <property type="entry name" value="Nucleotide-diphossugar_trans"/>
</dbReference>
<protein>
    <submittedName>
        <fullName evidence="4">Glycosyltransferase</fullName>
    </submittedName>
</protein>
<feature type="domain" description="Spore protein YkvP/CgeB glycosyl transferase-like" evidence="3">
    <location>
        <begin position="696"/>
        <end position="824"/>
    </location>
</feature>
<evidence type="ECO:0000256" key="1">
    <source>
        <dbReference type="SAM" id="MobiDB-lite"/>
    </source>
</evidence>
<proteinExistence type="predicted"/>